<evidence type="ECO:0000256" key="4">
    <source>
        <dbReference type="ARBA" id="ARBA00022989"/>
    </source>
</evidence>
<feature type="transmembrane region" description="Helical" evidence="6">
    <location>
        <begin position="93"/>
        <end position="117"/>
    </location>
</feature>
<evidence type="ECO:0000256" key="6">
    <source>
        <dbReference type="SAM" id="Phobius"/>
    </source>
</evidence>
<keyword evidence="3 6" id="KW-0812">Transmembrane</keyword>
<feature type="transmembrane region" description="Helical" evidence="6">
    <location>
        <begin position="22"/>
        <end position="42"/>
    </location>
</feature>
<dbReference type="AlphaFoldDB" id="A0A381RFR1"/>
<organism evidence="7">
    <name type="scientific">marine metagenome</name>
    <dbReference type="NCBI Taxonomy" id="408172"/>
    <lineage>
        <taxon>unclassified sequences</taxon>
        <taxon>metagenomes</taxon>
        <taxon>ecological metagenomes</taxon>
    </lineage>
</organism>
<dbReference type="GO" id="GO:0042158">
    <property type="term" value="P:lipoprotein biosynthetic process"/>
    <property type="evidence" value="ECO:0007669"/>
    <property type="project" value="InterPro"/>
</dbReference>
<sequence>MGILGSISIGINPNLIDFGSLIISWHGALTFVAVALAVWLVARWGGREGMIVDSIYSVAVWAIIGGVIGARVLHVIDFWDEVYKDNFISVFSVWSGGIAIYGAILGGFAGGALYIMIRNSEWFLSLWRTVFPFMGEAHRANLPGIGRLADITAPALLLAQAIGRIGDLINGEHLSKVTELPWGIVYTHANSPGIFRPPTHPAVGYEMLFDLVLLAAIWPLRDRLRPHGMFFTLYLATYSIGRFFLSFLREEFNEYFGALNEAQVVAILVVIFTVPLLVWKAQLVRPTRPTANQD</sequence>
<accession>A0A381RFR1</accession>
<keyword evidence="1" id="KW-1003">Cell membrane</keyword>
<evidence type="ECO:0000256" key="1">
    <source>
        <dbReference type="ARBA" id="ARBA00022475"/>
    </source>
</evidence>
<feature type="transmembrane region" description="Helical" evidence="6">
    <location>
        <begin position="54"/>
        <end position="73"/>
    </location>
</feature>
<evidence type="ECO:0000256" key="3">
    <source>
        <dbReference type="ARBA" id="ARBA00022692"/>
    </source>
</evidence>
<dbReference type="Pfam" id="PF01790">
    <property type="entry name" value="LGT"/>
    <property type="match status" value="2"/>
</dbReference>
<evidence type="ECO:0008006" key="8">
    <source>
        <dbReference type="Google" id="ProtNLM"/>
    </source>
</evidence>
<feature type="transmembrane region" description="Helical" evidence="6">
    <location>
        <begin position="260"/>
        <end position="279"/>
    </location>
</feature>
<dbReference type="HAMAP" id="MF_01147">
    <property type="entry name" value="Lgt"/>
    <property type="match status" value="1"/>
</dbReference>
<name>A0A381RFR1_9ZZZZ</name>
<dbReference type="PANTHER" id="PTHR30589">
    <property type="entry name" value="PROLIPOPROTEIN DIACYLGLYCERYL TRANSFERASE"/>
    <property type="match status" value="1"/>
</dbReference>
<keyword evidence="2" id="KW-0808">Transferase</keyword>
<gene>
    <name evidence="7" type="ORF">METZ01_LOCUS40907</name>
</gene>
<dbReference type="EMBL" id="UINC01001751">
    <property type="protein sequence ID" value="SUZ88053.1"/>
    <property type="molecule type" value="Genomic_DNA"/>
</dbReference>
<evidence type="ECO:0000313" key="7">
    <source>
        <dbReference type="EMBL" id="SUZ88053.1"/>
    </source>
</evidence>
<dbReference type="InterPro" id="IPR001640">
    <property type="entry name" value="Lgt"/>
</dbReference>
<feature type="transmembrane region" description="Helical" evidence="6">
    <location>
        <begin position="228"/>
        <end position="248"/>
    </location>
</feature>
<dbReference type="PANTHER" id="PTHR30589:SF0">
    <property type="entry name" value="PHOSPHATIDYLGLYCEROL--PROLIPOPROTEIN DIACYLGLYCERYL TRANSFERASE"/>
    <property type="match status" value="1"/>
</dbReference>
<keyword evidence="4 6" id="KW-1133">Transmembrane helix</keyword>
<evidence type="ECO:0000256" key="5">
    <source>
        <dbReference type="ARBA" id="ARBA00023136"/>
    </source>
</evidence>
<protein>
    <recommendedName>
        <fullName evidence="8">Prolipoprotein diacylglyceryl transferase</fullName>
    </recommendedName>
</protein>
<evidence type="ECO:0000256" key="2">
    <source>
        <dbReference type="ARBA" id="ARBA00022679"/>
    </source>
</evidence>
<proteinExistence type="inferred from homology"/>
<reference evidence="7" key="1">
    <citation type="submission" date="2018-05" db="EMBL/GenBank/DDBJ databases">
        <authorList>
            <person name="Lanie J.A."/>
            <person name="Ng W.-L."/>
            <person name="Kazmierczak K.M."/>
            <person name="Andrzejewski T.M."/>
            <person name="Davidsen T.M."/>
            <person name="Wayne K.J."/>
            <person name="Tettelin H."/>
            <person name="Glass J.I."/>
            <person name="Rusch D."/>
            <person name="Podicherti R."/>
            <person name="Tsui H.-C.T."/>
            <person name="Winkler M.E."/>
        </authorList>
    </citation>
    <scope>NUCLEOTIDE SEQUENCE</scope>
</reference>
<dbReference type="GO" id="GO:0008961">
    <property type="term" value="F:phosphatidylglycerol-prolipoprotein diacylglyceryl transferase activity"/>
    <property type="evidence" value="ECO:0007669"/>
    <property type="project" value="InterPro"/>
</dbReference>
<dbReference type="NCBIfam" id="TIGR00544">
    <property type="entry name" value="lgt"/>
    <property type="match status" value="1"/>
</dbReference>
<dbReference type="GO" id="GO:0005886">
    <property type="term" value="C:plasma membrane"/>
    <property type="evidence" value="ECO:0007669"/>
    <property type="project" value="InterPro"/>
</dbReference>
<keyword evidence="5 6" id="KW-0472">Membrane</keyword>